<dbReference type="PANTHER" id="PTHR21310:SF40">
    <property type="entry name" value="AMINOGLYCOSIDE PHOSPHOTRANSFERASE DOMAIN-CONTAINING PROTEIN-RELATED"/>
    <property type="match status" value="1"/>
</dbReference>
<reference evidence="3" key="1">
    <citation type="submission" date="2017-11" db="EMBL/GenBank/DDBJ databases">
        <title>Otitis media/interna in a cat caused by the recently described species Corynebacterium provencense.</title>
        <authorList>
            <person name="Kittl S."/>
            <person name="Brodard I."/>
            <person name="Rychener L."/>
            <person name="Jores J."/>
            <person name="Roosje P."/>
            <person name="Gobeli Brawand S."/>
        </authorList>
    </citation>
    <scope>NUCLEOTIDE SEQUENCE [LARGE SCALE GENOMIC DNA]</scope>
    <source>
        <strain evidence="3">17KM38</strain>
    </source>
</reference>
<name>A0A2Z3YNV6_9CORY</name>
<evidence type="ECO:0000313" key="3">
    <source>
        <dbReference type="Proteomes" id="UP000247696"/>
    </source>
</evidence>
<proteinExistence type="predicted"/>
<keyword evidence="3" id="KW-1185">Reference proteome</keyword>
<dbReference type="CDD" id="cd05154">
    <property type="entry name" value="ACAD10_11_N-like"/>
    <property type="match status" value="1"/>
</dbReference>
<dbReference type="OrthoDB" id="3806873at2"/>
<dbReference type="Gene3D" id="3.30.200.20">
    <property type="entry name" value="Phosphorylase Kinase, domain 1"/>
    <property type="match status" value="1"/>
</dbReference>
<dbReference type="Proteomes" id="UP000247696">
    <property type="component" value="Chromosome"/>
</dbReference>
<dbReference type="InterPro" id="IPR002575">
    <property type="entry name" value="Aminoglycoside_PTrfase"/>
</dbReference>
<gene>
    <name evidence="2" type="ORF">Csp1_23250</name>
</gene>
<dbReference type="RefSeq" id="WP_110482119.1">
    <property type="nucleotide sequence ID" value="NZ_CP024988.1"/>
</dbReference>
<dbReference type="SUPFAM" id="SSF56112">
    <property type="entry name" value="Protein kinase-like (PK-like)"/>
    <property type="match status" value="1"/>
</dbReference>
<dbReference type="Gene3D" id="3.90.1200.10">
    <property type="match status" value="1"/>
</dbReference>
<evidence type="ECO:0000313" key="2">
    <source>
        <dbReference type="EMBL" id="AWT27075.1"/>
    </source>
</evidence>
<evidence type="ECO:0000259" key="1">
    <source>
        <dbReference type="Pfam" id="PF01636"/>
    </source>
</evidence>
<dbReference type="InterPro" id="IPR041726">
    <property type="entry name" value="ACAD10_11_N"/>
</dbReference>
<sequence length="350" mass="36675">MNTTTAFDTAELTTWLASLSSPPDLHGPVISDRHGPVTLTRIGAGQSNLTFLAADGDGHRVVVRRPPLGRLTASAHDVLREGRIMASLAGSGVPVPEIYGATTTAGGVPVIAMSVVPGTSLNSRDAAAGLSPRARAAVAEGLVDAMVAVHAVDLDRTGLSTLASHEPYAPRQLRRWSRQWEKTKTRELPPLDALTARLRDAVPDQSETVLVHGDLHLGNIIVDPGTGTVNAVVDWELATLGDPLADIGSLLAYWPTPTGPNLPGFDAALSDGFPGHAELADRYLSATGRSRTALDFWHVLGLWKVAVIVEGVVRRVGDRPENAPTSGAPTTELVDLLVSKATGIADAVGL</sequence>
<dbReference type="InterPro" id="IPR051678">
    <property type="entry name" value="AGP_Transferase"/>
</dbReference>
<dbReference type="STRING" id="1737425.GCA_900049755_01542"/>
<dbReference type="KEGG" id="cpre:Csp1_23250"/>
<accession>A0A2Z3YNV6</accession>
<dbReference type="InterPro" id="IPR011009">
    <property type="entry name" value="Kinase-like_dom_sf"/>
</dbReference>
<dbReference type="Pfam" id="PF01636">
    <property type="entry name" value="APH"/>
    <property type="match status" value="1"/>
</dbReference>
<organism evidence="2 3">
    <name type="scientific">Corynebacterium provencense</name>
    <dbReference type="NCBI Taxonomy" id="1737425"/>
    <lineage>
        <taxon>Bacteria</taxon>
        <taxon>Bacillati</taxon>
        <taxon>Actinomycetota</taxon>
        <taxon>Actinomycetes</taxon>
        <taxon>Mycobacteriales</taxon>
        <taxon>Corynebacteriaceae</taxon>
        <taxon>Corynebacterium</taxon>
    </lineage>
</organism>
<dbReference type="AlphaFoldDB" id="A0A2Z3YNV6"/>
<dbReference type="EMBL" id="CP024988">
    <property type="protein sequence ID" value="AWT27075.1"/>
    <property type="molecule type" value="Genomic_DNA"/>
</dbReference>
<protein>
    <recommendedName>
        <fullName evidence="1">Aminoglycoside phosphotransferase domain-containing protein</fullName>
    </recommendedName>
</protein>
<dbReference type="PANTHER" id="PTHR21310">
    <property type="entry name" value="AMINOGLYCOSIDE PHOSPHOTRANSFERASE-RELATED-RELATED"/>
    <property type="match status" value="1"/>
</dbReference>
<feature type="domain" description="Aminoglycoside phosphotransferase" evidence="1">
    <location>
        <begin position="38"/>
        <end position="262"/>
    </location>
</feature>